<evidence type="ECO:0000313" key="1">
    <source>
        <dbReference type="EMBL" id="ELP90102.1"/>
    </source>
</evidence>
<protein>
    <submittedName>
        <fullName evidence="1">Uncharacterized protein</fullName>
    </submittedName>
</protein>
<proteinExistence type="predicted"/>
<accession>A0A0A1U6S5</accession>
<dbReference type="RefSeq" id="XP_004256873.1">
    <property type="nucleotide sequence ID" value="XM_004256825.1"/>
</dbReference>
<dbReference type="InterPro" id="IPR016024">
    <property type="entry name" value="ARM-type_fold"/>
</dbReference>
<name>A0A0A1U6S5_ENTIV</name>
<gene>
    <name evidence="1" type="ORF">EIN_405160</name>
</gene>
<dbReference type="KEGG" id="eiv:EIN_405160"/>
<dbReference type="EMBL" id="KB206537">
    <property type="protein sequence ID" value="ELP90102.1"/>
    <property type="molecule type" value="Genomic_DNA"/>
</dbReference>
<sequence length="1190" mass="136608">MASVQTTRIQNPRFFDDKESYSNRLKILVQFVQPEQPLTEQEKLFLLRGDTIYHSFILQIADKISKSKKPLEPESSTFLRSLSVSLEVFGKIAFRQVYSSKLSEVLQQMLSSASPTKTRKQVFFLLLDSICINAFKCSEWETSIFEFLNLEVFTQKAEMNVVDENGENKYINSVENLHALMIRVVEDYNSFIALFTIFQSTLERLYVARKGDSPVNDDVHAIVTETLSSLKFNYVVFMCKNSKSLVIIEKVFLIICQKMLQPQDQFRFFSNKTAFKKIFECFITNEFTTDLEMGLKNTTSDGVTQIMFREFQKTILRGIEIVLFSLTTPDSDTMISFGTEIKQMYSDILEKQKFISNDLKRVIGLVSLSVVWRIGFCKSVTASIETTSIQTVKNDIQKTKAADFVISALPLWVEFMTDQKDWDLFFQKIVIVYDSTFFVKDIRDLFVSLTLLIIKIYNHIEMPNEDEQKMHGYGFCVKSEEFSPSRKLDQFNVNNMEHEKLLFFWKQMFLLVSNASCVSQGNVLFEWIVTMRLALRCLIIGEVESHYQRDEIISIATHFFPFFVGVLQNQKDESVVLESIKGLIDIITQPRVVYNKIVYSTVSAIIGNAFECSETLSIQIASLLSRVFIRGVQMDFLVLPILQLLCYKFPKDMSEEEELGIIQLVTILSSINIPQNVLPTEKKVVIIGHVMTNIFSCCKSPKVQGVVLWGIGRMIVQTEKHSEVSNIVLLNVITQTIQKTSHLVEQGLEVLVYIVRSLCQEKGCVVELILNFIMKMVVRLQIEKESVFFDTCVMALVEIFQTSGFVFTNQNNENAELLKQVVEIDAGQNVYLQALCCVVFSNLKNCTLKPMSNENEKSSWYVVSSSLVSITPNNNGESNVVVRSPNGIITTQVTTIESRETNTIPIAPIMKGTKTPISVIKQRVRQNVLYNKLQNEKCKQKLFDIRESVNKESYMRYKSQQQTTLEEYQKTETLINSVEESLFEEIVPQPNPACVISQDKGFVLGMFMQRNGMTRKVKYDVIKDKVKALDALGTLQILEIGLKGQEEDGSFIEFKRLFESNEYNDMYCVHSSFKITNKSKFVVIWNDDIERWSDELKYMETIICCTPIDNTVRIRMISKKSYSIGPILDNTIVSGEDFIQLLKEAATFCLTSFKENIVYKRLEIIKQVQQVCQPPKDVNQFFLDGSALFQ</sequence>
<dbReference type="OrthoDB" id="33027at2759"/>
<dbReference type="VEuPathDB" id="AmoebaDB:EIN_405160"/>
<dbReference type="AlphaFoldDB" id="A0A0A1U6S5"/>
<organism evidence="1 2">
    <name type="scientific">Entamoeba invadens IP1</name>
    <dbReference type="NCBI Taxonomy" id="370355"/>
    <lineage>
        <taxon>Eukaryota</taxon>
        <taxon>Amoebozoa</taxon>
        <taxon>Evosea</taxon>
        <taxon>Archamoebae</taxon>
        <taxon>Mastigamoebida</taxon>
        <taxon>Entamoebidae</taxon>
        <taxon>Entamoeba</taxon>
    </lineage>
</organism>
<keyword evidence="2" id="KW-1185">Reference proteome</keyword>
<dbReference type="SUPFAM" id="SSF48371">
    <property type="entry name" value="ARM repeat"/>
    <property type="match status" value="1"/>
</dbReference>
<evidence type="ECO:0000313" key="2">
    <source>
        <dbReference type="Proteomes" id="UP000014680"/>
    </source>
</evidence>
<reference evidence="1 2" key="1">
    <citation type="submission" date="2012-10" db="EMBL/GenBank/DDBJ databases">
        <authorList>
            <person name="Zafar N."/>
            <person name="Inman J."/>
            <person name="Hall N."/>
            <person name="Lorenzi H."/>
            <person name="Caler E."/>
        </authorList>
    </citation>
    <scope>NUCLEOTIDE SEQUENCE [LARGE SCALE GENOMIC DNA]</scope>
    <source>
        <strain evidence="1 2">IP1</strain>
    </source>
</reference>
<dbReference type="Proteomes" id="UP000014680">
    <property type="component" value="Unassembled WGS sequence"/>
</dbReference>
<dbReference type="GeneID" id="14889057"/>